<dbReference type="InterPro" id="IPR023393">
    <property type="entry name" value="START-like_dom_sf"/>
</dbReference>
<dbReference type="Pfam" id="PF10604">
    <property type="entry name" value="Polyketide_cyc2"/>
    <property type="match status" value="1"/>
</dbReference>
<keyword evidence="2" id="KW-1185">Reference proteome</keyword>
<protein>
    <submittedName>
        <fullName evidence="1">Polyketide cyclase/dehydrase/lipid transport protein</fullName>
    </submittedName>
</protein>
<dbReference type="GeneID" id="73796247"/>
<evidence type="ECO:0000313" key="2">
    <source>
        <dbReference type="Proteomes" id="UP000295773"/>
    </source>
</evidence>
<dbReference type="EMBL" id="SMBP01000002">
    <property type="protein sequence ID" value="TCU63029.1"/>
    <property type="molecule type" value="Genomic_DNA"/>
</dbReference>
<dbReference type="AlphaFoldDB" id="A0A4R3TL62"/>
<gene>
    <name evidence="1" type="ORF">EDD61_10229</name>
</gene>
<reference evidence="1 2" key="1">
    <citation type="submission" date="2019-03" db="EMBL/GenBank/DDBJ databases">
        <title>Genomic Encyclopedia of Type Strains, Phase IV (KMG-IV): sequencing the most valuable type-strain genomes for metagenomic binning, comparative biology and taxonomic classification.</title>
        <authorList>
            <person name="Goeker M."/>
        </authorList>
    </citation>
    <scope>NUCLEOTIDE SEQUENCE [LARGE SCALE GENOMIC DNA]</scope>
    <source>
        <strain evidence="1 2">DSM 29481</strain>
    </source>
</reference>
<name>A0A4R3TL62_9FIRM</name>
<accession>A0A4R3TL62</accession>
<dbReference type="SUPFAM" id="SSF55961">
    <property type="entry name" value="Bet v1-like"/>
    <property type="match status" value="1"/>
</dbReference>
<dbReference type="CDD" id="cd07812">
    <property type="entry name" value="SRPBCC"/>
    <property type="match status" value="1"/>
</dbReference>
<dbReference type="RefSeq" id="WP_008687494.1">
    <property type="nucleotide sequence ID" value="NZ_AP024510.1"/>
</dbReference>
<evidence type="ECO:0000313" key="1">
    <source>
        <dbReference type="EMBL" id="TCU63029.1"/>
    </source>
</evidence>
<organism evidence="1 2">
    <name type="scientific">Longicatena caecimuris</name>
    <dbReference type="NCBI Taxonomy" id="1796635"/>
    <lineage>
        <taxon>Bacteria</taxon>
        <taxon>Bacillati</taxon>
        <taxon>Bacillota</taxon>
        <taxon>Erysipelotrichia</taxon>
        <taxon>Erysipelotrichales</taxon>
        <taxon>Erysipelotrichaceae</taxon>
        <taxon>Longicatena</taxon>
    </lineage>
</organism>
<dbReference type="InterPro" id="IPR019587">
    <property type="entry name" value="Polyketide_cyclase/dehydratase"/>
</dbReference>
<comment type="caution">
    <text evidence="1">The sequence shown here is derived from an EMBL/GenBank/DDBJ whole genome shotgun (WGS) entry which is preliminary data.</text>
</comment>
<proteinExistence type="predicted"/>
<sequence>MTVSTIKKVFPYPIQQVWNLMTSLDTYAWRSDISEIKVLDDQKFQERSLDGITTTFTITKKEPYRVYAFSIENKNMSGSWEGCLYDTDAGTQVIFTEEVRVKKFYMKPFIKGFLQKQQETYMQDLANALDKQG</sequence>
<dbReference type="Gene3D" id="3.30.530.20">
    <property type="match status" value="1"/>
</dbReference>
<dbReference type="Proteomes" id="UP000295773">
    <property type="component" value="Unassembled WGS sequence"/>
</dbReference>